<dbReference type="PANTHER" id="PTHR19848">
    <property type="entry name" value="WD40 REPEAT PROTEIN"/>
    <property type="match status" value="1"/>
</dbReference>
<dbReference type="GO" id="GO:0000027">
    <property type="term" value="P:ribosomal large subunit assembly"/>
    <property type="evidence" value="ECO:0007669"/>
    <property type="project" value="TreeGrafter"/>
</dbReference>
<dbReference type="EMBL" id="CM002876">
    <property type="protein sequence ID" value="KFK25050.1"/>
    <property type="molecule type" value="Genomic_DNA"/>
</dbReference>
<evidence type="ECO:0000256" key="5">
    <source>
        <dbReference type="PROSITE-ProRule" id="PRU00221"/>
    </source>
</evidence>
<sequence>METEMEKKTVMCLLTDQEGAPLCSAMYLPHNIGLSQLTQLVNKLLNNEEPLPYSFYVSDEELLVSVGSYMDSNRVSVEHILKIVYQQQAIFRIRPVNRCSQTISGHRSEVLCVSFSPDGKQLASGSGDRNVRLWDLNTETPMFTCRGHNNHVLSVAWSPDAKCLVSGDKDGKVCCWDPIKGELQGRLLPGHGKWITGIAWEPAHLSCPSRRFVTCSRDGDARIWDFVLRRTLICLNGHTDGVSCVKWGGDGTIYTGSKDRTIIMWDSNQGTVKNVLKEPTGHGHWVNTLSLSTDYVLRTGAFDHTRKEISSDEDMKKLALERYNKAAKDSPERLVSGSDDHTMFLWEPSVSLQPKKRMMGHQENVNHVSFSPNGQWIASASFDRSITWSADSRMLLSCSSDSTLKIWEIRTKSLKQDLPGHRDEVYAVDWSPDGEKVASGGKDTNLKLWKG</sequence>
<dbReference type="GO" id="GO:0005730">
    <property type="term" value="C:nucleolus"/>
    <property type="evidence" value="ECO:0007669"/>
    <property type="project" value="UniProtKB-SubCell"/>
</dbReference>
<dbReference type="InterPro" id="IPR036322">
    <property type="entry name" value="WD40_repeat_dom_sf"/>
</dbReference>
<keyword evidence="8" id="KW-1185">Reference proteome</keyword>
<dbReference type="CDD" id="cd00200">
    <property type="entry name" value="WD40"/>
    <property type="match status" value="1"/>
</dbReference>
<evidence type="ECO:0000313" key="8">
    <source>
        <dbReference type="Proteomes" id="UP000029120"/>
    </source>
</evidence>
<feature type="domain" description="NLE" evidence="6">
    <location>
        <begin position="11"/>
        <end position="69"/>
    </location>
</feature>
<dbReference type="PROSITE" id="PS00678">
    <property type="entry name" value="WD_REPEATS_1"/>
    <property type="match status" value="2"/>
</dbReference>
<dbReference type="PRINTS" id="PR00320">
    <property type="entry name" value="GPROTEINBRPT"/>
</dbReference>
<dbReference type="Pfam" id="PF00400">
    <property type="entry name" value="WD40"/>
    <property type="match status" value="6"/>
</dbReference>
<reference evidence="8" key="1">
    <citation type="journal article" date="2015" name="Nat. Plants">
        <title>Genome expansion of Arabis alpina linked with retrotransposition and reduced symmetric DNA methylation.</title>
        <authorList>
            <person name="Willing E.M."/>
            <person name="Rawat V."/>
            <person name="Mandakova T."/>
            <person name="Maumus F."/>
            <person name="James G.V."/>
            <person name="Nordstroem K.J."/>
            <person name="Becker C."/>
            <person name="Warthmann N."/>
            <person name="Chica C."/>
            <person name="Szarzynska B."/>
            <person name="Zytnicki M."/>
            <person name="Albani M.C."/>
            <person name="Kiefer C."/>
            <person name="Bergonzi S."/>
            <person name="Castaings L."/>
            <person name="Mateos J.L."/>
            <person name="Berns M.C."/>
            <person name="Bujdoso N."/>
            <person name="Piofczyk T."/>
            <person name="de Lorenzo L."/>
            <person name="Barrero-Sicilia C."/>
            <person name="Mateos I."/>
            <person name="Piednoel M."/>
            <person name="Hagmann J."/>
            <person name="Chen-Min-Tao R."/>
            <person name="Iglesias-Fernandez R."/>
            <person name="Schuster S.C."/>
            <person name="Alonso-Blanco C."/>
            <person name="Roudier F."/>
            <person name="Carbonero P."/>
            <person name="Paz-Ares J."/>
            <person name="Davis S.J."/>
            <person name="Pecinka A."/>
            <person name="Quesneville H."/>
            <person name="Colot V."/>
            <person name="Lysak M.A."/>
            <person name="Weigel D."/>
            <person name="Coupland G."/>
            <person name="Schneeberger K."/>
        </authorList>
    </citation>
    <scope>NUCLEOTIDE SEQUENCE [LARGE SCALE GENOMIC DNA]</scope>
    <source>
        <strain evidence="8">cv. Pajares</strain>
    </source>
</reference>
<name>A0A087G598_ARAAL</name>
<evidence type="ECO:0000313" key="7">
    <source>
        <dbReference type="EMBL" id="KFK25050.1"/>
    </source>
</evidence>
<evidence type="ECO:0000256" key="1">
    <source>
        <dbReference type="ARBA" id="ARBA00004604"/>
    </source>
</evidence>
<feature type="repeat" description="WD" evidence="5">
    <location>
        <begin position="235"/>
        <end position="275"/>
    </location>
</feature>
<evidence type="ECO:0000256" key="2">
    <source>
        <dbReference type="ARBA" id="ARBA00022574"/>
    </source>
</evidence>
<dbReference type="PANTHER" id="PTHR19848:SF0">
    <property type="entry name" value="NOTCHLESS PROTEIN HOMOLOG 1"/>
    <property type="match status" value="1"/>
</dbReference>
<gene>
    <name evidence="7" type="ordered locus">AALP_Aa8g060200</name>
</gene>
<feature type="repeat" description="WD" evidence="5">
    <location>
        <begin position="145"/>
        <end position="177"/>
    </location>
</feature>
<dbReference type="OrthoDB" id="10267436at2759"/>
<keyword evidence="3" id="KW-0677">Repeat</keyword>
<feature type="repeat" description="WD" evidence="5">
    <location>
        <begin position="103"/>
        <end position="144"/>
    </location>
</feature>
<dbReference type="InterPro" id="IPR012972">
    <property type="entry name" value="NLE"/>
</dbReference>
<dbReference type="Gramene" id="KFK25050">
    <property type="protein sequence ID" value="KFK25050"/>
    <property type="gene ID" value="AALP_AA8G060200"/>
</dbReference>
<feature type="repeat" description="WD" evidence="5">
    <location>
        <begin position="385"/>
        <end position="417"/>
    </location>
</feature>
<feature type="repeat" description="WD" evidence="5">
    <location>
        <begin position="188"/>
        <end position="225"/>
    </location>
</feature>
<keyword evidence="2 5" id="KW-0853">WD repeat</keyword>
<dbReference type="Gene3D" id="2.130.10.10">
    <property type="entry name" value="YVTN repeat-like/Quinoprotein amine dehydrogenase"/>
    <property type="match status" value="1"/>
</dbReference>
<dbReference type="InterPro" id="IPR020472">
    <property type="entry name" value="WD40_PAC1"/>
</dbReference>
<dbReference type="OMA" id="VLCAEWE"/>
<feature type="repeat" description="WD" evidence="5">
    <location>
        <begin position="418"/>
        <end position="451"/>
    </location>
</feature>
<dbReference type="InterPro" id="IPR015943">
    <property type="entry name" value="WD40/YVTN_repeat-like_dom_sf"/>
</dbReference>
<dbReference type="AlphaFoldDB" id="A0A087G598"/>
<dbReference type="Proteomes" id="UP000029120">
    <property type="component" value="Chromosome 8"/>
</dbReference>
<dbReference type="SUPFAM" id="SSF50978">
    <property type="entry name" value="WD40 repeat-like"/>
    <property type="match status" value="1"/>
</dbReference>
<accession>A0A087G598</accession>
<dbReference type="SMART" id="SM00320">
    <property type="entry name" value="WD40"/>
    <property type="match status" value="7"/>
</dbReference>
<evidence type="ECO:0000256" key="4">
    <source>
        <dbReference type="ARBA" id="ARBA00023242"/>
    </source>
</evidence>
<keyword evidence="4" id="KW-0539">Nucleus</keyword>
<dbReference type="InterPro" id="IPR001680">
    <property type="entry name" value="WD40_rpt"/>
</dbReference>
<evidence type="ECO:0000259" key="6">
    <source>
        <dbReference type="Pfam" id="PF08154"/>
    </source>
</evidence>
<organism evidence="7 8">
    <name type="scientific">Arabis alpina</name>
    <name type="common">Alpine rock-cress</name>
    <dbReference type="NCBI Taxonomy" id="50452"/>
    <lineage>
        <taxon>Eukaryota</taxon>
        <taxon>Viridiplantae</taxon>
        <taxon>Streptophyta</taxon>
        <taxon>Embryophyta</taxon>
        <taxon>Tracheophyta</taxon>
        <taxon>Spermatophyta</taxon>
        <taxon>Magnoliopsida</taxon>
        <taxon>eudicotyledons</taxon>
        <taxon>Gunneridae</taxon>
        <taxon>Pentapetalae</taxon>
        <taxon>rosids</taxon>
        <taxon>malvids</taxon>
        <taxon>Brassicales</taxon>
        <taxon>Brassicaceae</taxon>
        <taxon>Arabideae</taxon>
        <taxon>Arabis</taxon>
    </lineage>
</organism>
<proteinExistence type="predicted"/>
<comment type="subcellular location">
    <subcellularLocation>
        <location evidence="1">Nucleus</location>
        <location evidence="1">Nucleolus</location>
    </subcellularLocation>
</comment>
<dbReference type="PROSITE" id="PS50294">
    <property type="entry name" value="WD_REPEATS_REGION"/>
    <property type="match status" value="6"/>
</dbReference>
<feature type="repeat" description="WD" evidence="5">
    <location>
        <begin position="358"/>
        <end position="384"/>
    </location>
</feature>
<dbReference type="PROSITE" id="PS50082">
    <property type="entry name" value="WD_REPEATS_2"/>
    <property type="match status" value="7"/>
</dbReference>
<protein>
    <recommendedName>
        <fullName evidence="6">NLE domain-containing protein</fullName>
    </recommendedName>
</protein>
<dbReference type="eggNOG" id="KOG0271">
    <property type="taxonomic scope" value="Eukaryota"/>
</dbReference>
<dbReference type="Pfam" id="PF08154">
    <property type="entry name" value="NLE"/>
    <property type="match status" value="1"/>
</dbReference>
<evidence type="ECO:0000256" key="3">
    <source>
        <dbReference type="ARBA" id="ARBA00022737"/>
    </source>
</evidence>
<dbReference type="InterPro" id="IPR019775">
    <property type="entry name" value="WD40_repeat_CS"/>
</dbReference>